<dbReference type="PANTHER" id="PTHR11552">
    <property type="entry name" value="GLUCOSE-METHANOL-CHOLINE GMC OXIDOREDUCTASE"/>
    <property type="match status" value="1"/>
</dbReference>
<dbReference type="InterPro" id="IPR000172">
    <property type="entry name" value="GMC_OxRdtase_N"/>
</dbReference>
<feature type="domain" description="Glucose-methanol-choline oxidoreductase N-terminal" evidence="5">
    <location>
        <begin position="316"/>
        <end position="330"/>
    </location>
</feature>
<comment type="similarity">
    <text evidence="2">Belongs to the GMC oxidoreductase family.</text>
</comment>
<dbReference type="GO" id="GO:0050660">
    <property type="term" value="F:flavin adenine dinucleotide binding"/>
    <property type="evidence" value="ECO:0007669"/>
    <property type="project" value="InterPro"/>
</dbReference>
<keyword evidence="7" id="KW-1185">Reference proteome</keyword>
<dbReference type="InterPro" id="IPR007867">
    <property type="entry name" value="GMC_OxRtase_C"/>
</dbReference>
<proteinExistence type="inferred from homology"/>
<dbReference type="PROSITE" id="PS00624">
    <property type="entry name" value="GMC_OXRED_2"/>
    <property type="match status" value="1"/>
</dbReference>
<dbReference type="Gene3D" id="3.50.50.60">
    <property type="entry name" value="FAD/NAD(P)-binding domain"/>
    <property type="match status" value="1"/>
</dbReference>
<dbReference type="PANTHER" id="PTHR11552:SF147">
    <property type="entry name" value="CHOLINE DEHYDROGENASE, MITOCHONDRIAL"/>
    <property type="match status" value="1"/>
</dbReference>
<dbReference type="PIRSF" id="PIRSF000137">
    <property type="entry name" value="Alcohol_oxidase"/>
    <property type="match status" value="1"/>
</dbReference>
<accession>A0A0G2Y7R5</accession>
<dbReference type="InterPro" id="IPR036188">
    <property type="entry name" value="FAD/NAD-bd_sf"/>
</dbReference>
<dbReference type="Pfam" id="PF00732">
    <property type="entry name" value="GMC_oxred_N"/>
    <property type="match status" value="1"/>
</dbReference>
<name>A0A0G2Y7R5_9VIRU</name>
<evidence type="ECO:0000313" key="6">
    <source>
        <dbReference type="EMBL" id="AKI79862.1"/>
    </source>
</evidence>
<protein>
    <submittedName>
        <fullName evidence="6">Choline dehydrogenase</fullName>
    </submittedName>
</protein>
<dbReference type="Proteomes" id="UP000240461">
    <property type="component" value="Segment"/>
</dbReference>
<comment type="cofactor">
    <cofactor evidence="1">
        <name>FAD</name>
        <dbReference type="ChEBI" id="CHEBI:57692"/>
    </cofactor>
</comment>
<reference evidence="6 7" key="1">
    <citation type="submission" date="2014-10" db="EMBL/GenBank/DDBJ databases">
        <title>Pan-genome analysis of Brazilian lineage A amoebal mimiviruses.</title>
        <authorList>
            <person name="Assis F.L."/>
            <person name="Abrahao J.S."/>
            <person name="Kroon E.G."/>
            <person name="Dornas F.P."/>
            <person name="Andrade K.R."/>
            <person name="Borato P.V.M."/>
            <person name="Pilotto M.R."/>
            <person name="Benamar S."/>
            <person name="LaScola B."/>
            <person name="Colson P."/>
        </authorList>
    </citation>
    <scope>NUCLEOTIDE SEQUENCE [LARGE SCALE GENOMIC DNA]</scope>
    <source>
        <strain evidence="6 7">Kroon</strain>
    </source>
</reference>
<sequence>MTSSIVLKFFLIATLLVIVNSLPACHNGQFLKINKGPKCDDAKYDNPDYVIVGGGAAGSVLLDKCISYGFKCTLIERGIDYEDEQVVSQPSSSGLVQTSNAVLLTTTYPNSNIFNKTLVITEPNIIGGSTSINGEISVFTDIENFFEEISIPGWSYLDVLPYYLNVTNSVNRPSHQGAVDVTNTLVTDPKYVAFKAAIQQVFPNIHEKLPDMNTASLNGGFPGYGPPETSVKSTFLPIGDTQVPVAGFRESAYRAYIHPIRNHPNVRIMLHSRVDKVAFDKCGETAKKVFVTYQNYQGSDAQCELKAKRGIILSAGALRTPQILMQSGVGPADHLNELGIPVVSDMPDVGQHLDDHPTVVRTFLGTIPDSSISANIDGHAYWNHLDDPNKVPNWSIQISGFYGPNFKNILNVYMDQMSRGWIKLRSTDPADTPIFNLGHFSDLEDVGPASLGFNKTNQVISNLQYIPLPGLTEVVCPSFIPNCQSNLTEYYMAAYYQFGYSGYHYTGTCAFEKVVDPNTGLVYGFDNLYVVDASVFPKAPRGNTQISTYAISAKLADTIFGC</sequence>
<evidence type="ECO:0000259" key="5">
    <source>
        <dbReference type="PROSITE" id="PS00624"/>
    </source>
</evidence>
<keyword evidence="3" id="KW-0285">Flavoprotein</keyword>
<dbReference type="SUPFAM" id="SSF51905">
    <property type="entry name" value="FAD/NAD(P)-binding domain"/>
    <property type="match status" value="1"/>
</dbReference>
<evidence type="ECO:0000256" key="4">
    <source>
        <dbReference type="ARBA" id="ARBA00022827"/>
    </source>
</evidence>
<dbReference type="KEGG" id="vg:80513660"/>
<dbReference type="GO" id="GO:0016614">
    <property type="term" value="F:oxidoreductase activity, acting on CH-OH group of donors"/>
    <property type="evidence" value="ECO:0007669"/>
    <property type="project" value="InterPro"/>
</dbReference>
<dbReference type="Pfam" id="PF05199">
    <property type="entry name" value="GMC_oxred_C"/>
    <property type="match status" value="1"/>
</dbReference>
<dbReference type="EMBL" id="KM982402">
    <property type="protein sequence ID" value="AKI79862.1"/>
    <property type="molecule type" value="Genomic_DNA"/>
</dbReference>
<dbReference type="SUPFAM" id="SSF54373">
    <property type="entry name" value="FAD-linked reductases, C-terminal domain"/>
    <property type="match status" value="1"/>
</dbReference>
<dbReference type="InterPro" id="IPR012132">
    <property type="entry name" value="GMC_OxRdtase"/>
</dbReference>
<evidence type="ECO:0000256" key="1">
    <source>
        <dbReference type="ARBA" id="ARBA00001974"/>
    </source>
</evidence>
<dbReference type="Gene3D" id="3.30.410.40">
    <property type="match status" value="1"/>
</dbReference>
<evidence type="ECO:0000256" key="2">
    <source>
        <dbReference type="ARBA" id="ARBA00010790"/>
    </source>
</evidence>
<evidence type="ECO:0000256" key="3">
    <source>
        <dbReference type="ARBA" id="ARBA00022630"/>
    </source>
</evidence>
<keyword evidence="4" id="KW-0274">FAD</keyword>
<evidence type="ECO:0000313" key="7">
    <source>
        <dbReference type="Proteomes" id="UP000240461"/>
    </source>
</evidence>
<organism evidence="6 7">
    <name type="scientific">Acanthamoeba polyphaga mimivirus Kroon</name>
    <dbReference type="NCBI Taxonomy" id="3069720"/>
    <lineage>
        <taxon>Viruses</taxon>
        <taxon>Varidnaviria</taxon>
        <taxon>Bamfordvirae</taxon>
        <taxon>Nucleocytoviricota</taxon>
        <taxon>Megaviricetes</taxon>
        <taxon>Imitervirales</taxon>
        <taxon>Mimiviridae</taxon>
        <taxon>Megamimivirinae</taxon>
        <taxon>Mimivirus</taxon>
        <taxon>Mimivirus lagoaense</taxon>
    </lineage>
</organism>